<reference evidence="4 5" key="1">
    <citation type="journal article" date="2018" name="Sci. Rep.">
        <title>Raphidocelis subcapitata (=Pseudokirchneriella subcapitata) provides an insight into genome evolution and environmental adaptations in the Sphaeropleales.</title>
        <authorList>
            <person name="Suzuki S."/>
            <person name="Yamaguchi H."/>
            <person name="Nakajima N."/>
            <person name="Kawachi M."/>
        </authorList>
    </citation>
    <scope>NUCLEOTIDE SEQUENCE [LARGE SCALE GENOMIC DNA]</scope>
    <source>
        <strain evidence="4 5">NIES-35</strain>
    </source>
</reference>
<keyword evidence="2" id="KW-0812">Transmembrane</keyword>
<feature type="compositionally biased region" description="Low complexity" evidence="1">
    <location>
        <begin position="195"/>
        <end position="216"/>
    </location>
</feature>
<dbReference type="PROSITE" id="PS51257">
    <property type="entry name" value="PROKAR_LIPOPROTEIN"/>
    <property type="match status" value="1"/>
</dbReference>
<protein>
    <submittedName>
        <fullName evidence="4">Membrane transporter</fullName>
    </submittedName>
</protein>
<keyword evidence="2" id="KW-0472">Membrane</keyword>
<feature type="signal peptide" evidence="3">
    <location>
        <begin position="1"/>
        <end position="30"/>
    </location>
</feature>
<keyword evidence="3" id="KW-0732">Signal</keyword>
<sequence>MAGMMTRVLSWPTLLFTFATWAVFLAGIACLQHNCADGTTGTGQVPYGSTPSTSTFGLNGVFGWSPTVPCTRLFRFYWFIIAFLFVTLLGAFIAAAPKYGLSSSRPFWIGMFSLNALLYMIASEAMLSALDVTTFTVGQPQSCMRTAAAGAIMTVAGCIFLLLTIGTDWENRGRHRTGEERKAPAGVGYRRGEEGLPTTAGTPAGTAGPVTYTGSA</sequence>
<organism evidence="4 5">
    <name type="scientific">Raphidocelis subcapitata</name>
    <dbReference type="NCBI Taxonomy" id="307507"/>
    <lineage>
        <taxon>Eukaryota</taxon>
        <taxon>Viridiplantae</taxon>
        <taxon>Chlorophyta</taxon>
        <taxon>core chlorophytes</taxon>
        <taxon>Chlorophyceae</taxon>
        <taxon>CS clade</taxon>
        <taxon>Sphaeropleales</taxon>
        <taxon>Selenastraceae</taxon>
        <taxon>Raphidocelis</taxon>
    </lineage>
</organism>
<feature type="transmembrane region" description="Helical" evidence="2">
    <location>
        <begin position="107"/>
        <end position="127"/>
    </location>
</feature>
<feature type="transmembrane region" description="Helical" evidence="2">
    <location>
        <begin position="76"/>
        <end position="95"/>
    </location>
</feature>
<keyword evidence="5" id="KW-1185">Reference proteome</keyword>
<dbReference type="Proteomes" id="UP000247498">
    <property type="component" value="Unassembled WGS sequence"/>
</dbReference>
<comment type="caution">
    <text evidence="4">The sequence shown here is derived from an EMBL/GenBank/DDBJ whole genome shotgun (WGS) entry which is preliminary data.</text>
</comment>
<feature type="region of interest" description="Disordered" evidence="1">
    <location>
        <begin position="174"/>
        <end position="216"/>
    </location>
</feature>
<proteinExistence type="predicted"/>
<feature type="chain" id="PRO_5016027072" evidence="3">
    <location>
        <begin position="31"/>
        <end position="216"/>
    </location>
</feature>
<evidence type="ECO:0000256" key="3">
    <source>
        <dbReference type="SAM" id="SignalP"/>
    </source>
</evidence>
<accession>A0A2V0PI82</accession>
<evidence type="ECO:0000313" key="5">
    <source>
        <dbReference type="Proteomes" id="UP000247498"/>
    </source>
</evidence>
<dbReference type="EMBL" id="BDRX01000152">
    <property type="protein sequence ID" value="GBF99279.1"/>
    <property type="molecule type" value="Genomic_DNA"/>
</dbReference>
<feature type="transmembrane region" description="Helical" evidence="2">
    <location>
        <begin position="147"/>
        <end position="166"/>
    </location>
</feature>
<dbReference type="AlphaFoldDB" id="A0A2V0PI82"/>
<feature type="compositionally biased region" description="Basic and acidic residues" evidence="1">
    <location>
        <begin position="174"/>
        <end position="183"/>
    </location>
</feature>
<evidence type="ECO:0000256" key="2">
    <source>
        <dbReference type="SAM" id="Phobius"/>
    </source>
</evidence>
<keyword evidence="2" id="KW-1133">Transmembrane helix</keyword>
<dbReference type="OrthoDB" id="536615at2759"/>
<dbReference type="InParanoid" id="A0A2V0PI82"/>
<evidence type="ECO:0000256" key="1">
    <source>
        <dbReference type="SAM" id="MobiDB-lite"/>
    </source>
</evidence>
<evidence type="ECO:0000313" key="4">
    <source>
        <dbReference type="EMBL" id="GBF99279.1"/>
    </source>
</evidence>
<gene>
    <name evidence="4" type="ORF">Rsub_12039</name>
</gene>
<name>A0A2V0PI82_9CHLO</name>